<protein>
    <submittedName>
        <fullName evidence="1">Uncharacterized protein</fullName>
    </submittedName>
</protein>
<reference evidence="1" key="1">
    <citation type="submission" date="2023-07" db="EMBL/GenBank/DDBJ databases">
        <authorList>
            <person name="Kim M.K."/>
        </authorList>
    </citation>
    <scope>NUCLEOTIDE SEQUENCE</scope>
    <source>
        <strain evidence="1">CA1-15</strain>
    </source>
</reference>
<dbReference type="EMBL" id="JAUQSZ010000010">
    <property type="protein sequence ID" value="MDO7843600.1"/>
    <property type="molecule type" value="Genomic_DNA"/>
</dbReference>
<dbReference type="Proteomes" id="UP001176468">
    <property type="component" value="Unassembled WGS sequence"/>
</dbReference>
<dbReference type="RefSeq" id="WP_304562054.1">
    <property type="nucleotide sequence ID" value="NZ_JAUQSZ010000010.1"/>
</dbReference>
<proteinExistence type="predicted"/>
<accession>A0ABT9A193</accession>
<gene>
    <name evidence="1" type="ORF">Q5H94_14800</name>
</gene>
<evidence type="ECO:0000313" key="2">
    <source>
        <dbReference type="Proteomes" id="UP001176468"/>
    </source>
</evidence>
<organism evidence="1 2">
    <name type="scientific">Sphingomonas immobilis</name>
    <dbReference type="NCBI Taxonomy" id="3063997"/>
    <lineage>
        <taxon>Bacteria</taxon>
        <taxon>Pseudomonadati</taxon>
        <taxon>Pseudomonadota</taxon>
        <taxon>Alphaproteobacteria</taxon>
        <taxon>Sphingomonadales</taxon>
        <taxon>Sphingomonadaceae</taxon>
        <taxon>Sphingomonas</taxon>
    </lineage>
</organism>
<evidence type="ECO:0000313" key="1">
    <source>
        <dbReference type="EMBL" id="MDO7843600.1"/>
    </source>
</evidence>
<keyword evidence="2" id="KW-1185">Reference proteome</keyword>
<comment type="caution">
    <text evidence="1">The sequence shown here is derived from an EMBL/GenBank/DDBJ whole genome shotgun (WGS) entry which is preliminary data.</text>
</comment>
<sequence>MSQEYRIKQAGDLIETQFLELEARATELARRGAQLIVDAFEARARTGLVATVGNEALVALSGAVHQSVIAQAQIADVHPLMAQVAREVGYGDNGCPDKAAKPTGQLVVVVDRAAA</sequence>
<name>A0ABT9A193_9SPHN</name>